<gene>
    <name evidence="3" type="ORF">KSP40_PGU005546</name>
</gene>
<evidence type="ECO:0000313" key="3">
    <source>
        <dbReference type="EMBL" id="KAK8969999.1"/>
    </source>
</evidence>
<name>A0ABR2N241_9ASPA</name>
<proteinExistence type="predicted"/>
<keyword evidence="4" id="KW-1185">Reference proteome</keyword>
<feature type="chain" id="PRO_5047403966" evidence="2">
    <location>
        <begin position="18"/>
        <end position="167"/>
    </location>
</feature>
<keyword evidence="2" id="KW-0732">Signal</keyword>
<evidence type="ECO:0000256" key="1">
    <source>
        <dbReference type="SAM" id="MobiDB-lite"/>
    </source>
</evidence>
<feature type="region of interest" description="Disordered" evidence="1">
    <location>
        <begin position="66"/>
        <end position="91"/>
    </location>
</feature>
<evidence type="ECO:0000256" key="2">
    <source>
        <dbReference type="SAM" id="SignalP"/>
    </source>
</evidence>
<evidence type="ECO:0000313" key="4">
    <source>
        <dbReference type="Proteomes" id="UP001412067"/>
    </source>
</evidence>
<sequence length="167" mass="18176">MGVSLFWCKACLAKAMGLVSVPGSDREREGEGWRRGREQRKGEFGRYDFRAEEDRWAAKHRAAKRRPASWRLVRAEATPAPGDRPHGGSPGLKLRLPAWWRPVEAVHALGGQAEVACVPVVRAAGEVAAADRGWGEHTFGISRLFDNPAPLRSGVNGPAKSCLARSG</sequence>
<dbReference type="EMBL" id="JBBWWR010000002">
    <property type="protein sequence ID" value="KAK8969999.1"/>
    <property type="molecule type" value="Genomic_DNA"/>
</dbReference>
<feature type="signal peptide" evidence="2">
    <location>
        <begin position="1"/>
        <end position="17"/>
    </location>
</feature>
<reference evidence="3 4" key="1">
    <citation type="journal article" date="2022" name="Nat. Plants">
        <title>Genomes of leafy and leafless Platanthera orchids illuminate the evolution of mycoheterotrophy.</title>
        <authorList>
            <person name="Li M.H."/>
            <person name="Liu K.W."/>
            <person name="Li Z."/>
            <person name="Lu H.C."/>
            <person name="Ye Q.L."/>
            <person name="Zhang D."/>
            <person name="Wang J.Y."/>
            <person name="Li Y.F."/>
            <person name="Zhong Z.M."/>
            <person name="Liu X."/>
            <person name="Yu X."/>
            <person name="Liu D.K."/>
            <person name="Tu X.D."/>
            <person name="Liu B."/>
            <person name="Hao Y."/>
            <person name="Liao X.Y."/>
            <person name="Jiang Y.T."/>
            <person name="Sun W.H."/>
            <person name="Chen J."/>
            <person name="Chen Y.Q."/>
            <person name="Ai Y."/>
            <person name="Zhai J.W."/>
            <person name="Wu S.S."/>
            <person name="Zhou Z."/>
            <person name="Hsiao Y.Y."/>
            <person name="Wu W.L."/>
            <person name="Chen Y.Y."/>
            <person name="Lin Y.F."/>
            <person name="Hsu J.L."/>
            <person name="Li C.Y."/>
            <person name="Wang Z.W."/>
            <person name="Zhao X."/>
            <person name="Zhong W.Y."/>
            <person name="Ma X.K."/>
            <person name="Ma L."/>
            <person name="Huang J."/>
            <person name="Chen G.Z."/>
            <person name="Huang M.Z."/>
            <person name="Huang L."/>
            <person name="Peng D.H."/>
            <person name="Luo Y.B."/>
            <person name="Zou S.Q."/>
            <person name="Chen S.P."/>
            <person name="Lan S."/>
            <person name="Tsai W.C."/>
            <person name="Van de Peer Y."/>
            <person name="Liu Z.J."/>
        </authorList>
    </citation>
    <scope>NUCLEOTIDE SEQUENCE [LARGE SCALE GENOMIC DNA]</scope>
    <source>
        <strain evidence="3">Lor288</strain>
    </source>
</reference>
<accession>A0ABR2N241</accession>
<organism evidence="3 4">
    <name type="scientific">Platanthera guangdongensis</name>
    <dbReference type="NCBI Taxonomy" id="2320717"/>
    <lineage>
        <taxon>Eukaryota</taxon>
        <taxon>Viridiplantae</taxon>
        <taxon>Streptophyta</taxon>
        <taxon>Embryophyta</taxon>
        <taxon>Tracheophyta</taxon>
        <taxon>Spermatophyta</taxon>
        <taxon>Magnoliopsida</taxon>
        <taxon>Liliopsida</taxon>
        <taxon>Asparagales</taxon>
        <taxon>Orchidaceae</taxon>
        <taxon>Orchidoideae</taxon>
        <taxon>Orchideae</taxon>
        <taxon>Orchidinae</taxon>
        <taxon>Platanthera</taxon>
    </lineage>
</organism>
<dbReference type="Proteomes" id="UP001412067">
    <property type="component" value="Unassembled WGS sequence"/>
</dbReference>
<comment type="caution">
    <text evidence="3">The sequence shown here is derived from an EMBL/GenBank/DDBJ whole genome shotgun (WGS) entry which is preliminary data.</text>
</comment>
<protein>
    <submittedName>
        <fullName evidence="3">Uncharacterized protein</fullName>
    </submittedName>
</protein>